<evidence type="ECO:0000313" key="1">
    <source>
        <dbReference type="EMBL" id="KJJ38528.1"/>
    </source>
</evidence>
<dbReference type="Gene3D" id="3.90.930.1">
    <property type="match status" value="1"/>
</dbReference>
<protein>
    <recommendedName>
        <fullName evidence="3">Toxin-antitoxin system YwqK family antitoxin</fullName>
    </recommendedName>
</protein>
<evidence type="ECO:0000313" key="2">
    <source>
        <dbReference type="Proteomes" id="UP000033497"/>
    </source>
</evidence>
<proteinExistence type="predicted"/>
<reference evidence="1 2" key="1">
    <citation type="submission" date="2014-10" db="EMBL/GenBank/DDBJ databases">
        <title>Genome sequencing of Vitellibacter vladivostokensis KMM 3516.</title>
        <authorList>
            <person name="Thevarajoo S."/>
            <person name="Selvaratnam C."/>
            <person name="Goh K.M."/>
            <person name="Chong C.S."/>
        </authorList>
    </citation>
    <scope>NUCLEOTIDE SEQUENCE [LARGE SCALE GENOMIC DNA]</scope>
    <source>
        <strain evidence="1 2">KMM 3516</strain>
    </source>
</reference>
<dbReference type="SUPFAM" id="SSF82185">
    <property type="entry name" value="Histone H3 K4-specific methyltransferase SET7/9 N-terminal domain"/>
    <property type="match status" value="1"/>
</dbReference>
<organism evidence="1 2">
    <name type="scientific">Aequorivita vladivostokensis</name>
    <dbReference type="NCBI Taxonomy" id="171194"/>
    <lineage>
        <taxon>Bacteria</taxon>
        <taxon>Pseudomonadati</taxon>
        <taxon>Bacteroidota</taxon>
        <taxon>Flavobacteriia</taxon>
        <taxon>Flavobacteriales</taxon>
        <taxon>Flavobacteriaceae</taxon>
        <taxon>Aequorivita</taxon>
    </lineage>
</organism>
<keyword evidence="2" id="KW-1185">Reference proteome</keyword>
<evidence type="ECO:0008006" key="3">
    <source>
        <dbReference type="Google" id="ProtNLM"/>
    </source>
</evidence>
<name>A0ABR5DIC1_9FLAO</name>
<gene>
    <name evidence="1" type="ORF">MB09_07490</name>
</gene>
<accession>A0ABR5DIC1</accession>
<dbReference type="Proteomes" id="UP000033497">
    <property type="component" value="Unassembled WGS sequence"/>
</dbReference>
<dbReference type="PROSITE" id="PS51257">
    <property type="entry name" value="PROKAR_LIPOPROTEIN"/>
    <property type="match status" value="1"/>
</dbReference>
<comment type="caution">
    <text evidence="1">The sequence shown here is derived from an EMBL/GenBank/DDBJ whole genome shotgun (WGS) entry which is preliminary data.</text>
</comment>
<dbReference type="EMBL" id="JSVU01000004">
    <property type="protein sequence ID" value="KJJ38528.1"/>
    <property type="molecule type" value="Genomic_DNA"/>
</dbReference>
<sequence>MGGIKGNIFNNSIKMVKKLILFSSFSVLLFSCNKVIDAVDEVRMNSKQTITYDDFEAVRNNYDIKLYYDNDKELMTGHFVVVHQGKPSEEFQTKRGFLNGVYASYNANGQLTKGYNYKNGRQDGIQREFYESGELLSEVGYEKGKMVGEKVIYDKFGDVKAKLKMENGVEYKRYYKEG</sequence>